<name>A0ABP1RRT9_9HEXA</name>
<comment type="caution">
    <text evidence="3">The sequence shown here is derived from an EMBL/GenBank/DDBJ whole genome shotgun (WGS) entry which is preliminary data.</text>
</comment>
<feature type="coiled-coil region" evidence="1">
    <location>
        <begin position="34"/>
        <end position="82"/>
    </location>
</feature>
<gene>
    <name evidence="3" type="ORF">ODALV1_LOCUS25303</name>
</gene>
<feature type="compositionally biased region" description="Polar residues" evidence="2">
    <location>
        <begin position="261"/>
        <end position="271"/>
    </location>
</feature>
<evidence type="ECO:0000256" key="1">
    <source>
        <dbReference type="SAM" id="Coils"/>
    </source>
</evidence>
<dbReference type="Proteomes" id="UP001642540">
    <property type="component" value="Unassembled WGS sequence"/>
</dbReference>
<feature type="region of interest" description="Disordered" evidence="2">
    <location>
        <begin position="261"/>
        <end position="284"/>
    </location>
</feature>
<proteinExistence type="predicted"/>
<organism evidence="3 4">
    <name type="scientific">Orchesella dallaii</name>
    <dbReference type="NCBI Taxonomy" id="48710"/>
    <lineage>
        <taxon>Eukaryota</taxon>
        <taxon>Metazoa</taxon>
        <taxon>Ecdysozoa</taxon>
        <taxon>Arthropoda</taxon>
        <taxon>Hexapoda</taxon>
        <taxon>Collembola</taxon>
        <taxon>Entomobryomorpha</taxon>
        <taxon>Entomobryoidea</taxon>
        <taxon>Orchesellidae</taxon>
        <taxon>Orchesellinae</taxon>
        <taxon>Orchesella</taxon>
    </lineage>
</organism>
<keyword evidence="1" id="KW-0175">Coiled coil</keyword>
<evidence type="ECO:0000313" key="3">
    <source>
        <dbReference type="EMBL" id="CAL8133973.1"/>
    </source>
</evidence>
<sequence>MPLTWLESVTKARTQLSLEVIVLTAIVKLHETTIEKHKKELRGSRNLLKDTQHEIENQLVEIHNQNRSLESHKAQISKLQKAAVENVKKLSAIDFYRIKEKKWMADNSKLKKELMTERECTKDAKHENEMQNQKIQELEKKINAGNKEFTNSVTKYVNEIFIKKETIKRLQVEQTQLFEKRTIGSGSNRKANENEKADFHKRFEESARKIKAMEDDVEILFSLMNQIVGDTKHANDGNTKPRKRQLCSEEVDRNINLVECQRQQGTQSSRESTNEEKSEDLLTVEDTVEKNNPIDCKYPPGKRICVDEGSISRDLDETNGLELT</sequence>
<keyword evidence="4" id="KW-1185">Reference proteome</keyword>
<dbReference type="EMBL" id="CAXLJM020000103">
    <property type="protein sequence ID" value="CAL8133973.1"/>
    <property type="molecule type" value="Genomic_DNA"/>
</dbReference>
<reference evidence="3 4" key="1">
    <citation type="submission" date="2024-08" db="EMBL/GenBank/DDBJ databases">
        <authorList>
            <person name="Cucini C."/>
            <person name="Frati F."/>
        </authorList>
    </citation>
    <scope>NUCLEOTIDE SEQUENCE [LARGE SCALE GENOMIC DNA]</scope>
</reference>
<feature type="coiled-coil region" evidence="1">
    <location>
        <begin position="121"/>
        <end position="148"/>
    </location>
</feature>
<protein>
    <submittedName>
        <fullName evidence="3">Uncharacterized protein</fullName>
    </submittedName>
</protein>
<accession>A0ABP1RRT9</accession>
<evidence type="ECO:0000256" key="2">
    <source>
        <dbReference type="SAM" id="MobiDB-lite"/>
    </source>
</evidence>
<evidence type="ECO:0000313" key="4">
    <source>
        <dbReference type="Proteomes" id="UP001642540"/>
    </source>
</evidence>